<dbReference type="PRINTS" id="PR00449">
    <property type="entry name" value="RASTRNSFRMNG"/>
</dbReference>
<dbReference type="PANTHER" id="PTHR47978">
    <property type="match status" value="1"/>
</dbReference>
<gene>
    <name evidence="2" type="ORF">AMON00008_LOCUS19944</name>
</gene>
<dbReference type="Gene3D" id="3.40.50.300">
    <property type="entry name" value="P-loop containing nucleotide triphosphate hydrolases"/>
    <property type="match status" value="1"/>
</dbReference>
<dbReference type="SMART" id="SM00173">
    <property type="entry name" value="RAS"/>
    <property type="match status" value="1"/>
</dbReference>
<keyword evidence="1" id="KW-0547">Nucleotide-binding</keyword>
<dbReference type="SUPFAM" id="SSF52540">
    <property type="entry name" value="P-loop containing nucleoside triphosphate hydrolases"/>
    <property type="match status" value="1"/>
</dbReference>
<dbReference type="Pfam" id="PF00071">
    <property type="entry name" value="Ras"/>
    <property type="match status" value="1"/>
</dbReference>
<sequence length="206" mass="23138">MDTQKGPPRKINGKVIVAGPANTGKTCLIERFVHDHYAADDPSHGPTLGCDCHQKSLFVDDTEVHLYLYDTAGQERFADMAASYYRVGEVCLLCFDMSELKSFDSTVWWKKKVSDHNDKCSFVLVGTKEDLVSEQTLDLEPISRWAEENGIAFFRTSSLKGGANVRFLFHTVAEKCIRISRDKQFRDKDSTVKLGTAFGRPQGKCC</sequence>
<evidence type="ECO:0000256" key="1">
    <source>
        <dbReference type="ARBA" id="ARBA00022741"/>
    </source>
</evidence>
<dbReference type="EMBL" id="HBNR01029273">
    <property type="protein sequence ID" value="CAE4582670.1"/>
    <property type="molecule type" value="Transcribed_RNA"/>
</dbReference>
<dbReference type="PROSITE" id="PS51421">
    <property type="entry name" value="RAS"/>
    <property type="match status" value="1"/>
</dbReference>
<accession>A0A7S4QG68</accession>
<dbReference type="PROSITE" id="PS51419">
    <property type="entry name" value="RAB"/>
    <property type="match status" value="1"/>
</dbReference>
<proteinExistence type="predicted"/>
<evidence type="ECO:0000313" key="2">
    <source>
        <dbReference type="EMBL" id="CAE4582670.1"/>
    </source>
</evidence>
<dbReference type="GO" id="GO:0005525">
    <property type="term" value="F:GTP binding"/>
    <property type="evidence" value="ECO:0007669"/>
    <property type="project" value="InterPro"/>
</dbReference>
<organism evidence="2">
    <name type="scientific">Alexandrium monilatum</name>
    <dbReference type="NCBI Taxonomy" id="311494"/>
    <lineage>
        <taxon>Eukaryota</taxon>
        <taxon>Sar</taxon>
        <taxon>Alveolata</taxon>
        <taxon>Dinophyceae</taxon>
        <taxon>Gonyaulacales</taxon>
        <taxon>Pyrocystaceae</taxon>
        <taxon>Alexandrium</taxon>
    </lineage>
</organism>
<reference evidence="2" key="1">
    <citation type="submission" date="2021-01" db="EMBL/GenBank/DDBJ databases">
        <authorList>
            <person name="Corre E."/>
            <person name="Pelletier E."/>
            <person name="Niang G."/>
            <person name="Scheremetjew M."/>
            <person name="Finn R."/>
            <person name="Kale V."/>
            <person name="Holt S."/>
            <person name="Cochrane G."/>
            <person name="Meng A."/>
            <person name="Brown T."/>
            <person name="Cohen L."/>
        </authorList>
    </citation>
    <scope>NUCLEOTIDE SEQUENCE</scope>
    <source>
        <strain evidence="2">CCMP3105</strain>
    </source>
</reference>
<name>A0A7S4QG68_9DINO</name>
<dbReference type="InterPro" id="IPR027417">
    <property type="entry name" value="P-loop_NTPase"/>
</dbReference>
<dbReference type="SMART" id="SM00175">
    <property type="entry name" value="RAB"/>
    <property type="match status" value="1"/>
</dbReference>
<dbReference type="AlphaFoldDB" id="A0A7S4QG68"/>
<dbReference type="CDD" id="cd00154">
    <property type="entry name" value="Rab"/>
    <property type="match status" value="1"/>
</dbReference>
<dbReference type="InterPro" id="IPR001806">
    <property type="entry name" value="Small_GTPase"/>
</dbReference>
<dbReference type="GO" id="GO:0003924">
    <property type="term" value="F:GTPase activity"/>
    <property type="evidence" value="ECO:0007669"/>
    <property type="project" value="InterPro"/>
</dbReference>
<dbReference type="FunFam" id="3.40.50.300:FF:001447">
    <property type="entry name" value="Ras-related protein Rab-1B"/>
    <property type="match status" value="1"/>
</dbReference>
<protein>
    <submittedName>
        <fullName evidence="2">Uncharacterized protein</fullName>
    </submittedName>
</protein>
<dbReference type="SMART" id="SM00174">
    <property type="entry name" value="RHO"/>
    <property type="match status" value="1"/>
</dbReference>
<dbReference type="NCBIfam" id="TIGR00231">
    <property type="entry name" value="small_GTP"/>
    <property type="match status" value="1"/>
</dbReference>
<dbReference type="InterPro" id="IPR005225">
    <property type="entry name" value="Small_GTP-bd"/>
</dbReference>